<evidence type="ECO:0000256" key="1">
    <source>
        <dbReference type="SAM" id="SignalP"/>
    </source>
</evidence>
<dbReference type="EMBL" id="CVRI01000019">
    <property type="protein sequence ID" value="CRK90526.1"/>
    <property type="molecule type" value="Genomic_DNA"/>
</dbReference>
<gene>
    <name evidence="2" type="ORF">CLUMA_CG004170</name>
</gene>
<keyword evidence="3" id="KW-1185">Reference proteome</keyword>
<protein>
    <submittedName>
        <fullName evidence="2">CLUMA_CG004170, isoform A</fullName>
    </submittedName>
</protein>
<organism evidence="2 3">
    <name type="scientific">Clunio marinus</name>
    <dbReference type="NCBI Taxonomy" id="568069"/>
    <lineage>
        <taxon>Eukaryota</taxon>
        <taxon>Metazoa</taxon>
        <taxon>Ecdysozoa</taxon>
        <taxon>Arthropoda</taxon>
        <taxon>Hexapoda</taxon>
        <taxon>Insecta</taxon>
        <taxon>Pterygota</taxon>
        <taxon>Neoptera</taxon>
        <taxon>Endopterygota</taxon>
        <taxon>Diptera</taxon>
        <taxon>Nematocera</taxon>
        <taxon>Chironomoidea</taxon>
        <taxon>Chironomidae</taxon>
        <taxon>Clunio</taxon>
    </lineage>
</organism>
<sequence>MFKLFAFVLIIFASQGNATEENASLVSQCIIKPYTVDCPAVPACGKNLVLAKHVKDGKEVCCCKNEGDVIPCGPETACRRQWTAWRPEPYCKCEFYNDIVEGCPRGFKWDLWDSRCIADCPSGNATEENASLVSQCIIKPYTVSWVDCPAVPACGKNLVLAKHVKDGKEVCCCESKKLLRKRFYSNSHFDIMKEMSYRVDQKQLVVDSGLPGDPNHIADVSFTMTSWKDAHVALSGIFLIIFRYHHKDDEGDQCRDILKLFKAALMTSLREEDNLL</sequence>
<name>A0A1J1HVK1_9DIPT</name>
<dbReference type="Proteomes" id="UP000183832">
    <property type="component" value="Unassembled WGS sequence"/>
</dbReference>
<dbReference type="AlphaFoldDB" id="A0A1J1HVK1"/>
<evidence type="ECO:0000313" key="2">
    <source>
        <dbReference type="EMBL" id="CRK90526.1"/>
    </source>
</evidence>
<feature type="chain" id="PRO_5012453027" evidence="1">
    <location>
        <begin position="19"/>
        <end position="276"/>
    </location>
</feature>
<feature type="signal peptide" evidence="1">
    <location>
        <begin position="1"/>
        <end position="18"/>
    </location>
</feature>
<evidence type="ECO:0000313" key="3">
    <source>
        <dbReference type="Proteomes" id="UP000183832"/>
    </source>
</evidence>
<accession>A0A1J1HVK1</accession>
<reference evidence="2 3" key="1">
    <citation type="submission" date="2015-04" db="EMBL/GenBank/DDBJ databases">
        <authorList>
            <person name="Syromyatnikov M.Y."/>
            <person name="Popov V.N."/>
        </authorList>
    </citation>
    <scope>NUCLEOTIDE SEQUENCE [LARGE SCALE GENOMIC DNA]</scope>
</reference>
<keyword evidence="1" id="KW-0732">Signal</keyword>
<proteinExistence type="predicted"/>